<dbReference type="OrthoDB" id="9807950at2"/>
<evidence type="ECO:0000256" key="12">
    <source>
        <dbReference type="ARBA" id="ARBA00025078"/>
    </source>
</evidence>
<reference evidence="15 16" key="1">
    <citation type="submission" date="2020-07" db="EMBL/GenBank/DDBJ databases">
        <title>Taxonomic revisions and descriptions of new bacterial species based on genomic comparisons in the high-G+C-content subgroup of the family Alcaligenaceae.</title>
        <authorList>
            <person name="Szabo A."/>
            <person name="Felfoldi T."/>
        </authorList>
    </citation>
    <scope>NUCLEOTIDE SEQUENCE [LARGE SCALE GENOMIC DNA]</scope>
    <source>
        <strain evidence="15 16">DSM 25667</strain>
    </source>
</reference>
<dbReference type="Proteomes" id="UP000554144">
    <property type="component" value="Unassembled WGS sequence"/>
</dbReference>
<evidence type="ECO:0000313" key="16">
    <source>
        <dbReference type="Proteomes" id="UP000554144"/>
    </source>
</evidence>
<keyword evidence="15" id="KW-0966">Cell projection</keyword>
<dbReference type="EMBL" id="JACCEV010000009">
    <property type="protein sequence ID" value="NYT87077.1"/>
    <property type="molecule type" value="Genomic_DNA"/>
</dbReference>
<evidence type="ECO:0000256" key="1">
    <source>
        <dbReference type="ARBA" id="ARBA00004651"/>
    </source>
</evidence>
<keyword evidence="5 13" id="KW-1003">Cell membrane</keyword>
<evidence type="ECO:0000256" key="13">
    <source>
        <dbReference type="RuleBase" id="RU364091"/>
    </source>
</evidence>
<feature type="region of interest" description="Disordered" evidence="14">
    <location>
        <begin position="1"/>
        <end position="25"/>
    </location>
</feature>
<keyword evidence="6 13" id="KW-0812">Transmembrane</keyword>
<dbReference type="Pfam" id="PF01312">
    <property type="entry name" value="Bac_export_2"/>
    <property type="match status" value="1"/>
</dbReference>
<evidence type="ECO:0000313" key="15">
    <source>
        <dbReference type="EMBL" id="NYT87077.1"/>
    </source>
</evidence>
<dbReference type="Gene3D" id="3.40.1690.10">
    <property type="entry name" value="secretion proteins EscU"/>
    <property type="match status" value="1"/>
</dbReference>
<dbReference type="GO" id="GO:0009306">
    <property type="term" value="P:protein secretion"/>
    <property type="evidence" value="ECO:0007669"/>
    <property type="project" value="InterPro"/>
</dbReference>
<feature type="transmembrane region" description="Helical" evidence="13">
    <location>
        <begin position="188"/>
        <end position="214"/>
    </location>
</feature>
<gene>
    <name evidence="13 15" type="primary">flhB</name>
    <name evidence="15" type="ORF">H0A62_15885</name>
</gene>
<keyword evidence="8 13" id="KW-0653">Protein transport</keyword>
<keyword evidence="15" id="KW-0282">Flagellum</keyword>
<feature type="transmembrane region" description="Helical" evidence="13">
    <location>
        <begin position="36"/>
        <end position="54"/>
    </location>
</feature>
<accession>A0A853GY82</accession>
<evidence type="ECO:0000256" key="3">
    <source>
        <dbReference type="ARBA" id="ARBA00021622"/>
    </source>
</evidence>
<keyword evidence="11 13" id="KW-1006">Bacterial flagellum protein export</keyword>
<keyword evidence="7 13" id="KW-1005">Bacterial flagellum biogenesis</keyword>
<dbReference type="SUPFAM" id="SSF160544">
    <property type="entry name" value="EscU C-terminal domain-like"/>
    <property type="match status" value="1"/>
</dbReference>
<evidence type="ECO:0000256" key="2">
    <source>
        <dbReference type="ARBA" id="ARBA00010690"/>
    </source>
</evidence>
<keyword evidence="10 13" id="KW-0472">Membrane</keyword>
<keyword evidence="15" id="KW-0969">Cilium</keyword>
<protein>
    <recommendedName>
        <fullName evidence="3 13">Flagellar biosynthetic protein FlhB</fullName>
    </recommendedName>
</protein>
<comment type="caution">
    <text evidence="15">The sequence shown here is derived from an EMBL/GenBank/DDBJ whole genome shotgun (WGS) entry which is preliminary data.</text>
</comment>
<comment type="subcellular location">
    <subcellularLocation>
        <location evidence="1">Cell membrane</location>
        <topology evidence="1">Multi-pass membrane protein</topology>
    </subcellularLocation>
</comment>
<evidence type="ECO:0000256" key="6">
    <source>
        <dbReference type="ARBA" id="ARBA00022692"/>
    </source>
</evidence>
<dbReference type="NCBIfam" id="TIGR00328">
    <property type="entry name" value="flhB"/>
    <property type="match status" value="1"/>
</dbReference>
<evidence type="ECO:0000256" key="5">
    <source>
        <dbReference type="ARBA" id="ARBA00022475"/>
    </source>
</evidence>
<dbReference type="InterPro" id="IPR029025">
    <property type="entry name" value="T3SS_substrate_exporter_C"/>
</dbReference>
<keyword evidence="4 13" id="KW-0813">Transport</keyword>
<evidence type="ECO:0000256" key="8">
    <source>
        <dbReference type="ARBA" id="ARBA00022927"/>
    </source>
</evidence>
<comment type="similarity">
    <text evidence="2 13">Belongs to the type III secretion exporter family.</text>
</comment>
<organism evidence="15 16">
    <name type="scientific">Pollutimonas harenae</name>
    <dbReference type="NCBI Taxonomy" id="657015"/>
    <lineage>
        <taxon>Bacteria</taxon>
        <taxon>Pseudomonadati</taxon>
        <taxon>Pseudomonadota</taxon>
        <taxon>Betaproteobacteria</taxon>
        <taxon>Burkholderiales</taxon>
        <taxon>Alcaligenaceae</taxon>
        <taxon>Pollutimonas</taxon>
    </lineage>
</organism>
<dbReference type="RefSeq" id="WP_130039788.1">
    <property type="nucleotide sequence ID" value="NZ_JACCEV010000009.1"/>
</dbReference>
<proteinExistence type="inferred from homology"/>
<sequence>MAEDSDLEKTEPASPRRLEKAREEGQVARSRELNTFLLLAAGVATLWLSGASLYEGLTDILRTGLWFDLRVGHDTDVMLAVAFASALQAVMKLLPLFAVLVVVAILASVALGGFLLSGKALEPKFERLNPIKGVGRMFSAQTLVELIKTLAKASVIGIVAVMVMSHYLDQMISLMHATVSEALTRGMGLVALCCALIVGGLILIVLIDAPWQIYSHYKKMRMSREDVKQEHKESDGDPHVKGRIRQQQRAMARRRMMSEVPGADVIVTNPTHYAVALAYKEGQVGAPRVVAKGSGLVAARIRELAQEHKVPMLSAPPLARALHHHVELGQEIPGDLYAAVAEVLAWVFQLRSWNSGMGAEPVRPAGLPVPAEFDPAHTNGAPAHAS</sequence>
<dbReference type="GO" id="GO:0044780">
    <property type="term" value="P:bacterial-type flagellum assembly"/>
    <property type="evidence" value="ECO:0007669"/>
    <property type="project" value="InterPro"/>
</dbReference>
<dbReference type="PANTHER" id="PTHR30531">
    <property type="entry name" value="FLAGELLAR BIOSYNTHETIC PROTEIN FLHB"/>
    <property type="match status" value="1"/>
</dbReference>
<dbReference type="PANTHER" id="PTHR30531:SF12">
    <property type="entry name" value="FLAGELLAR BIOSYNTHETIC PROTEIN FLHB"/>
    <property type="match status" value="1"/>
</dbReference>
<dbReference type="PRINTS" id="PR00950">
    <property type="entry name" value="TYPE3IMSPROT"/>
</dbReference>
<evidence type="ECO:0000256" key="14">
    <source>
        <dbReference type="SAM" id="MobiDB-lite"/>
    </source>
</evidence>
<comment type="function">
    <text evidence="12 13">Required for formation of the rod structure in the basal body of the flagellar apparatus. Together with FliI and FliH, may constitute the export apparatus of flagellin.</text>
</comment>
<evidence type="ECO:0000256" key="4">
    <source>
        <dbReference type="ARBA" id="ARBA00022448"/>
    </source>
</evidence>
<dbReference type="FunFam" id="3.40.1690.10:FF:000001">
    <property type="entry name" value="Flagellar biosynthetic protein FlhB"/>
    <property type="match status" value="1"/>
</dbReference>
<feature type="compositionally biased region" description="Basic and acidic residues" evidence="14">
    <location>
        <begin position="7"/>
        <end position="25"/>
    </location>
</feature>
<dbReference type="InterPro" id="IPR006135">
    <property type="entry name" value="T3SS_substrate_exporter"/>
</dbReference>
<dbReference type="GO" id="GO:0005886">
    <property type="term" value="C:plasma membrane"/>
    <property type="evidence" value="ECO:0007669"/>
    <property type="project" value="UniProtKB-SubCell"/>
</dbReference>
<keyword evidence="9 13" id="KW-1133">Transmembrane helix</keyword>
<keyword evidence="16" id="KW-1185">Reference proteome</keyword>
<evidence type="ECO:0000256" key="7">
    <source>
        <dbReference type="ARBA" id="ARBA00022795"/>
    </source>
</evidence>
<feature type="transmembrane region" description="Helical" evidence="13">
    <location>
        <begin position="146"/>
        <end position="168"/>
    </location>
</feature>
<dbReference type="InterPro" id="IPR006136">
    <property type="entry name" value="FlhB"/>
</dbReference>
<dbReference type="AlphaFoldDB" id="A0A853GY82"/>
<evidence type="ECO:0000256" key="11">
    <source>
        <dbReference type="ARBA" id="ARBA00023225"/>
    </source>
</evidence>
<evidence type="ECO:0000256" key="10">
    <source>
        <dbReference type="ARBA" id="ARBA00023136"/>
    </source>
</evidence>
<evidence type="ECO:0000256" key="9">
    <source>
        <dbReference type="ARBA" id="ARBA00022989"/>
    </source>
</evidence>
<feature type="transmembrane region" description="Helical" evidence="13">
    <location>
        <begin position="93"/>
        <end position="117"/>
    </location>
</feature>
<name>A0A853GY82_9BURK</name>